<dbReference type="Proteomes" id="UP001497516">
    <property type="component" value="Chromosome 9"/>
</dbReference>
<evidence type="ECO:0000313" key="1">
    <source>
        <dbReference type="EMBL" id="CAL1414451.1"/>
    </source>
</evidence>
<dbReference type="AlphaFoldDB" id="A0AAV2GVH4"/>
<dbReference type="EMBL" id="OZ034822">
    <property type="protein sequence ID" value="CAL1414451.1"/>
    <property type="molecule type" value="Genomic_DNA"/>
</dbReference>
<name>A0AAV2GVH4_9ROSI</name>
<gene>
    <name evidence="1" type="ORF">LTRI10_LOCUS53608</name>
</gene>
<protein>
    <submittedName>
        <fullName evidence="1">Uncharacterized protein</fullName>
    </submittedName>
</protein>
<sequence>MSVVSVMSRKIIVHTPMFQELSTYSPSISRQWKTEIRLSNRKKNNRSTGFPLNAAVWDCLGHNRRS</sequence>
<organism evidence="1 2">
    <name type="scientific">Linum trigynum</name>
    <dbReference type="NCBI Taxonomy" id="586398"/>
    <lineage>
        <taxon>Eukaryota</taxon>
        <taxon>Viridiplantae</taxon>
        <taxon>Streptophyta</taxon>
        <taxon>Embryophyta</taxon>
        <taxon>Tracheophyta</taxon>
        <taxon>Spermatophyta</taxon>
        <taxon>Magnoliopsida</taxon>
        <taxon>eudicotyledons</taxon>
        <taxon>Gunneridae</taxon>
        <taxon>Pentapetalae</taxon>
        <taxon>rosids</taxon>
        <taxon>fabids</taxon>
        <taxon>Malpighiales</taxon>
        <taxon>Linaceae</taxon>
        <taxon>Linum</taxon>
    </lineage>
</organism>
<evidence type="ECO:0000313" key="2">
    <source>
        <dbReference type="Proteomes" id="UP001497516"/>
    </source>
</evidence>
<accession>A0AAV2GVH4</accession>
<keyword evidence="2" id="KW-1185">Reference proteome</keyword>
<proteinExistence type="predicted"/>
<reference evidence="1 2" key="1">
    <citation type="submission" date="2024-04" db="EMBL/GenBank/DDBJ databases">
        <authorList>
            <person name="Fracassetti M."/>
        </authorList>
    </citation>
    <scope>NUCLEOTIDE SEQUENCE [LARGE SCALE GENOMIC DNA]</scope>
</reference>